<dbReference type="CDD" id="cd00495">
    <property type="entry name" value="Ribosomal_L25_TL5_CTC"/>
    <property type="match status" value="1"/>
</dbReference>
<evidence type="ECO:0000259" key="8">
    <source>
        <dbReference type="Pfam" id="PF14693"/>
    </source>
</evidence>
<feature type="domain" description="Large ribosomal subunit protein bL25 beta" evidence="8">
    <location>
        <begin position="101"/>
        <end position="183"/>
    </location>
</feature>
<dbReference type="PANTHER" id="PTHR33284:SF1">
    <property type="entry name" value="RIBOSOMAL PROTEIN L25_GLN-TRNA SYNTHETASE, ANTI-CODON-BINDING DOMAIN-CONTAINING PROTEIN"/>
    <property type="match status" value="1"/>
</dbReference>
<dbReference type="GO" id="GO:0008097">
    <property type="term" value="F:5S rRNA binding"/>
    <property type="evidence" value="ECO:0007669"/>
    <property type="project" value="InterPro"/>
</dbReference>
<accession>A0A426TYR5</accession>
<sequence>MATMQTLAAQTRTVTGKKVKHLRTQGLIPATVYGKGFEPQNVQVPSRPFNLLYRQTGKTALINLTIDGTPSAVFVQALQRHPLSRDIIHIDFKVVNLLIAVHVEVPVITIGESPLVARGDAMINHALGIVMVESLPAELPQHIEVDISGLTSVEKSIHVRDIALNSNYKVLTDPDAVLISLTQIRAAAADEAADATPAAEPELIRRPRAGDEA</sequence>
<organism evidence="9 10">
    <name type="scientific">Candidatus Viridilinea halotolerans</name>
    <dbReference type="NCBI Taxonomy" id="2491704"/>
    <lineage>
        <taxon>Bacteria</taxon>
        <taxon>Bacillati</taxon>
        <taxon>Chloroflexota</taxon>
        <taxon>Chloroflexia</taxon>
        <taxon>Chloroflexales</taxon>
        <taxon>Chloroflexineae</taxon>
        <taxon>Oscillochloridaceae</taxon>
        <taxon>Candidatus Viridilinea</taxon>
    </lineage>
</organism>
<evidence type="ECO:0000256" key="4">
    <source>
        <dbReference type="ARBA" id="ARBA00023274"/>
    </source>
</evidence>
<evidence type="ECO:0000256" key="6">
    <source>
        <dbReference type="SAM" id="MobiDB-lite"/>
    </source>
</evidence>
<evidence type="ECO:0000259" key="7">
    <source>
        <dbReference type="Pfam" id="PF01386"/>
    </source>
</evidence>
<gene>
    <name evidence="5" type="primary">rplY</name>
    <name evidence="5" type="synonym">ctc</name>
    <name evidence="9" type="ORF">EI684_12060</name>
</gene>
<dbReference type="InterPro" id="IPR037121">
    <property type="entry name" value="Ribosomal_bL25_C"/>
</dbReference>
<evidence type="ECO:0000256" key="3">
    <source>
        <dbReference type="ARBA" id="ARBA00022980"/>
    </source>
</evidence>
<reference evidence="9 10" key="1">
    <citation type="submission" date="2018-12" db="EMBL/GenBank/DDBJ databases">
        <title>Genome Sequence of Candidatus Viridilinea halotolerans isolated from saline sulfide-rich spring.</title>
        <authorList>
            <person name="Grouzdev D.S."/>
            <person name="Burganskaya E.I."/>
            <person name="Krutkina M.S."/>
            <person name="Sukhacheva M.V."/>
            <person name="Gorlenko V.M."/>
        </authorList>
    </citation>
    <scope>NUCLEOTIDE SEQUENCE [LARGE SCALE GENOMIC DNA]</scope>
    <source>
        <strain evidence="9">Chok-6</strain>
    </source>
</reference>
<proteinExistence type="inferred from homology"/>
<dbReference type="Gene3D" id="2.40.240.10">
    <property type="entry name" value="Ribosomal Protein L25, Chain P"/>
    <property type="match status" value="1"/>
</dbReference>
<dbReference type="InterPro" id="IPR020057">
    <property type="entry name" value="Ribosomal_bL25_b-dom"/>
</dbReference>
<keyword evidence="4 5" id="KW-0687">Ribonucleoprotein</keyword>
<feature type="region of interest" description="Disordered" evidence="6">
    <location>
        <begin position="191"/>
        <end position="213"/>
    </location>
</feature>
<dbReference type="InterPro" id="IPR020056">
    <property type="entry name" value="Rbsml_bL25/Gln-tRNA_synth_N"/>
</dbReference>
<feature type="compositionally biased region" description="Basic and acidic residues" evidence="6">
    <location>
        <begin position="202"/>
        <end position="213"/>
    </location>
</feature>
<keyword evidence="1 5" id="KW-0699">rRNA-binding</keyword>
<evidence type="ECO:0000313" key="9">
    <source>
        <dbReference type="EMBL" id="RRR71087.1"/>
    </source>
</evidence>
<evidence type="ECO:0000256" key="1">
    <source>
        <dbReference type="ARBA" id="ARBA00022730"/>
    </source>
</evidence>
<dbReference type="Pfam" id="PF14693">
    <property type="entry name" value="Ribosomal_TL5_C"/>
    <property type="match status" value="1"/>
</dbReference>
<dbReference type="InterPro" id="IPR011035">
    <property type="entry name" value="Ribosomal_bL25/Gln-tRNA_synth"/>
</dbReference>
<comment type="similarity">
    <text evidence="5">Belongs to the bacterial ribosomal protein bL25 family. CTC subfamily.</text>
</comment>
<dbReference type="InterPro" id="IPR020930">
    <property type="entry name" value="Ribosomal_uL5_bac-type"/>
</dbReference>
<dbReference type="InterPro" id="IPR001021">
    <property type="entry name" value="Ribosomal_bL25_long"/>
</dbReference>
<dbReference type="Gene3D" id="2.170.120.20">
    <property type="entry name" value="Ribosomal protein L25, beta domain"/>
    <property type="match status" value="1"/>
</dbReference>
<dbReference type="SUPFAM" id="SSF50715">
    <property type="entry name" value="Ribosomal protein L25-like"/>
    <property type="match status" value="1"/>
</dbReference>
<dbReference type="AlphaFoldDB" id="A0A426TYR5"/>
<comment type="function">
    <text evidence="5">This is one of the proteins that binds to the 5S RNA in the ribosome where it forms part of the central protuberance.</text>
</comment>
<dbReference type="InterPro" id="IPR029751">
    <property type="entry name" value="Ribosomal_L25_dom"/>
</dbReference>
<keyword evidence="2 5" id="KW-0694">RNA-binding</keyword>
<comment type="subunit">
    <text evidence="5">Part of the 50S ribosomal subunit; part of the 5S rRNA/L5/L18/L25 subcomplex. Contacts the 5S rRNA. Binds to the 5S rRNA independently of L5 and L18.</text>
</comment>
<dbReference type="GO" id="GO:0022625">
    <property type="term" value="C:cytosolic large ribosomal subunit"/>
    <property type="evidence" value="ECO:0007669"/>
    <property type="project" value="TreeGrafter"/>
</dbReference>
<evidence type="ECO:0000256" key="2">
    <source>
        <dbReference type="ARBA" id="ARBA00022884"/>
    </source>
</evidence>
<keyword evidence="3 5" id="KW-0689">Ribosomal protein</keyword>
<dbReference type="Proteomes" id="UP000280307">
    <property type="component" value="Unassembled WGS sequence"/>
</dbReference>
<dbReference type="HAMAP" id="MF_01334">
    <property type="entry name" value="Ribosomal_bL25_CTC"/>
    <property type="match status" value="1"/>
</dbReference>
<comment type="caution">
    <text evidence="9">The sequence shown here is derived from an EMBL/GenBank/DDBJ whole genome shotgun (WGS) entry which is preliminary data.</text>
</comment>
<dbReference type="Pfam" id="PF01386">
    <property type="entry name" value="Ribosomal_L25p"/>
    <property type="match status" value="1"/>
</dbReference>
<protein>
    <recommendedName>
        <fullName evidence="5">Large ribosomal subunit protein bL25</fullName>
    </recommendedName>
    <alternativeName>
        <fullName evidence="5">General stress protein CTC</fullName>
    </alternativeName>
</protein>
<feature type="domain" description="Large ribosomal subunit protein bL25 L25" evidence="7">
    <location>
        <begin position="7"/>
        <end position="92"/>
    </location>
</feature>
<evidence type="ECO:0000313" key="10">
    <source>
        <dbReference type="Proteomes" id="UP000280307"/>
    </source>
</evidence>
<dbReference type="NCBIfam" id="TIGR00731">
    <property type="entry name" value="bL25_bact_ctc"/>
    <property type="match status" value="1"/>
</dbReference>
<dbReference type="GO" id="GO:0006412">
    <property type="term" value="P:translation"/>
    <property type="evidence" value="ECO:0007669"/>
    <property type="project" value="UniProtKB-UniRule"/>
</dbReference>
<dbReference type="PANTHER" id="PTHR33284">
    <property type="entry name" value="RIBOSOMAL PROTEIN L25/GLN-TRNA SYNTHETASE, ANTI-CODON-BINDING DOMAIN-CONTAINING PROTEIN"/>
    <property type="match status" value="1"/>
</dbReference>
<name>A0A426TYR5_9CHLR</name>
<evidence type="ECO:0000256" key="5">
    <source>
        <dbReference type="HAMAP-Rule" id="MF_01334"/>
    </source>
</evidence>
<dbReference type="EMBL" id="RSAS01000474">
    <property type="protein sequence ID" value="RRR71087.1"/>
    <property type="molecule type" value="Genomic_DNA"/>
</dbReference>
<feature type="compositionally biased region" description="Low complexity" evidence="6">
    <location>
        <begin position="191"/>
        <end position="201"/>
    </location>
</feature>
<dbReference type="GO" id="GO:0003735">
    <property type="term" value="F:structural constituent of ribosome"/>
    <property type="evidence" value="ECO:0007669"/>
    <property type="project" value="InterPro"/>
</dbReference>